<protein>
    <submittedName>
        <fullName evidence="1">Uncharacterized protein</fullName>
    </submittedName>
</protein>
<gene>
    <name evidence="1" type="ORF">SPIL2461_LOCUS5782</name>
</gene>
<sequence>MLQELHAAMAAWAGCPGNSEGVFLQRPSDFLRTAAEGISSPLRVPKQRRATRVRALAQNQAWAAADPGKWFAKRDIQAALPPCENVRGFCLARAESLDSELATCLFLHHEQNPLFLEHAVCCIYADDLEVETLIQRCGQHALPVFWGQGGGAVMQEYLGSFEIVEVLRSDHALHEASALFDHLDGLRRRSRRPMIGPQLLQMKRVELASLG</sequence>
<dbReference type="EMBL" id="CAJNIZ010008404">
    <property type="protein sequence ID" value="CAE7266979.1"/>
    <property type="molecule type" value="Genomic_DNA"/>
</dbReference>
<evidence type="ECO:0000313" key="1">
    <source>
        <dbReference type="EMBL" id="CAE7266979.1"/>
    </source>
</evidence>
<feature type="non-terminal residue" evidence="1">
    <location>
        <position position="211"/>
    </location>
</feature>
<keyword evidence="2" id="KW-1185">Reference proteome</keyword>
<evidence type="ECO:0000313" key="2">
    <source>
        <dbReference type="Proteomes" id="UP000649617"/>
    </source>
</evidence>
<dbReference type="AlphaFoldDB" id="A0A812MIL0"/>
<dbReference type="Proteomes" id="UP000649617">
    <property type="component" value="Unassembled WGS sequence"/>
</dbReference>
<name>A0A812MIL0_SYMPI</name>
<proteinExistence type="predicted"/>
<dbReference type="OrthoDB" id="438583at2759"/>
<comment type="caution">
    <text evidence="1">The sequence shown here is derived from an EMBL/GenBank/DDBJ whole genome shotgun (WGS) entry which is preliminary data.</text>
</comment>
<accession>A0A812MIL0</accession>
<organism evidence="1 2">
    <name type="scientific">Symbiodinium pilosum</name>
    <name type="common">Dinoflagellate</name>
    <dbReference type="NCBI Taxonomy" id="2952"/>
    <lineage>
        <taxon>Eukaryota</taxon>
        <taxon>Sar</taxon>
        <taxon>Alveolata</taxon>
        <taxon>Dinophyceae</taxon>
        <taxon>Suessiales</taxon>
        <taxon>Symbiodiniaceae</taxon>
        <taxon>Symbiodinium</taxon>
    </lineage>
</organism>
<reference evidence="1" key="1">
    <citation type="submission" date="2021-02" db="EMBL/GenBank/DDBJ databases">
        <authorList>
            <person name="Dougan E. K."/>
            <person name="Rhodes N."/>
            <person name="Thang M."/>
            <person name="Chan C."/>
        </authorList>
    </citation>
    <scope>NUCLEOTIDE SEQUENCE</scope>
</reference>